<dbReference type="EMBL" id="RBXO01000003">
    <property type="protein sequence ID" value="RKT49294.1"/>
    <property type="molecule type" value="Genomic_DNA"/>
</dbReference>
<keyword evidence="2" id="KW-1185">Reference proteome</keyword>
<dbReference type="RefSeq" id="WP_121013028.1">
    <property type="nucleotide sequence ID" value="NZ_RBXO01000003.1"/>
</dbReference>
<reference evidence="1 2" key="1">
    <citation type="submission" date="2018-10" db="EMBL/GenBank/DDBJ databases">
        <title>Sequencing the genomes of 1000 actinobacteria strains.</title>
        <authorList>
            <person name="Klenk H.-P."/>
        </authorList>
    </citation>
    <scope>NUCLEOTIDE SEQUENCE [LARGE SCALE GENOMIC DNA]</scope>
    <source>
        <strain evidence="1 2">DSM 43800</strain>
    </source>
</reference>
<dbReference type="Proteomes" id="UP000282084">
    <property type="component" value="Unassembled WGS sequence"/>
</dbReference>
<evidence type="ECO:0000313" key="2">
    <source>
        <dbReference type="Proteomes" id="UP000282084"/>
    </source>
</evidence>
<proteinExistence type="predicted"/>
<dbReference type="AlphaFoldDB" id="A0A495VJ37"/>
<evidence type="ECO:0000313" key="1">
    <source>
        <dbReference type="EMBL" id="RKT49294.1"/>
    </source>
</evidence>
<name>A0A495VJ37_9PSEU</name>
<organism evidence="1 2">
    <name type="scientific">Saccharothrix australiensis</name>
    <dbReference type="NCBI Taxonomy" id="2072"/>
    <lineage>
        <taxon>Bacteria</taxon>
        <taxon>Bacillati</taxon>
        <taxon>Actinomycetota</taxon>
        <taxon>Actinomycetes</taxon>
        <taxon>Pseudonocardiales</taxon>
        <taxon>Pseudonocardiaceae</taxon>
        <taxon>Saccharothrix</taxon>
    </lineage>
</organism>
<accession>A0A495VJ37</accession>
<gene>
    <name evidence="1" type="ORF">C8E97_6790</name>
</gene>
<comment type="caution">
    <text evidence="1">The sequence shown here is derived from an EMBL/GenBank/DDBJ whole genome shotgun (WGS) entry which is preliminary data.</text>
</comment>
<protein>
    <submittedName>
        <fullName evidence="1">Uncharacterized protein</fullName>
    </submittedName>
</protein>
<sequence>MYSGPFLARAARLVLDVRQGQHARLAVLVDVGRHNPELLLDLVVEVAGLVGDDVIGRLVADDAADTRPGTLAQLVHREAHRLHWAGHRDPWVCTGERRYQAARARRRRTA</sequence>